<evidence type="ECO:0000256" key="3">
    <source>
        <dbReference type="ARBA" id="ARBA00022801"/>
    </source>
</evidence>
<keyword evidence="6" id="KW-0732">Signal</keyword>
<feature type="signal peptide" evidence="6">
    <location>
        <begin position="1"/>
        <end position="24"/>
    </location>
</feature>
<evidence type="ECO:0000259" key="7">
    <source>
        <dbReference type="Pfam" id="PF00082"/>
    </source>
</evidence>
<dbReference type="Pfam" id="PF00082">
    <property type="entry name" value="Peptidase_S8"/>
    <property type="match status" value="1"/>
</dbReference>
<feature type="active site" description="Charge relay system" evidence="5">
    <location>
        <position position="308"/>
    </location>
</feature>
<reference evidence="8" key="1">
    <citation type="submission" date="2021-04" db="EMBL/GenBank/DDBJ databases">
        <title>Dactylosporangium aurantiacum NRRL B-8018 full assembly.</title>
        <authorList>
            <person name="Hartkoorn R.C."/>
            <person name="Beaudoing E."/>
            <person name="Hot D."/>
        </authorList>
    </citation>
    <scope>NUCLEOTIDE SEQUENCE</scope>
    <source>
        <strain evidence="8">NRRL B-8018</strain>
    </source>
</reference>
<dbReference type="Gene3D" id="3.40.50.200">
    <property type="entry name" value="Peptidase S8/S53 domain"/>
    <property type="match status" value="1"/>
</dbReference>
<evidence type="ECO:0000313" key="9">
    <source>
        <dbReference type="Proteomes" id="UP001058003"/>
    </source>
</evidence>
<keyword evidence="9" id="KW-1185">Reference proteome</keyword>
<dbReference type="EMBL" id="CP073767">
    <property type="protein sequence ID" value="UWZ51519.1"/>
    <property type="molecule type" value="Genomic_DNA"/>
</dbReference>
<evidence type="ECO:0000256" key="4">
    <source>
        <dbReference type="ARBA" id="ARBA00022825"/>
    </source>
</evidence>
<dbReference type="KEGG" id="daur:Daura_32860"/>
<dbReference type="InterPro" id="IPR050131">
    <property type="entry name" value="Peptidase_S8_subtilisin-like"/>
</dbReference>
<feature type="active site" description="Charge relay system" evidence="5">
    <location>
        <position position="118"/>
    </location>
</feature>
<dbReference type="PROSITE" id="PS51318">
    <property type="entry name" value="TAT"/>
    <property type="match status" value="1"/>
</dbReference>
<keyword evidence="4 5" id="KW-0720">Serine protease</keyword>
<accession>A0A9Q9MCZ9</accession>
<dbReference type="InterPro" id="IPR015500">
    <property type="entry name" value="Peptidase_S8_subtilisin-rel"/>
</dbReference>
<dbReference type="InterPro" id="IPR006311">
    <property type="entry name" value="TAT_signal"/>
</dbReference>
<dbReference type="PROSITE" id="PS51892">
    <property type="entry name" value="SUBTILASE"/>
    <property type="match status" value="1"/>
</dbReference>
<feature type="domain" description="Peptidase S8/S53" evidence="7">
    <location>
        <begin position="72"/>
        <end position="338"/>
    </location>
</feature>
<dbReference type="GO" id="GO:0006508">
    <property type="term" value="P:proteolysis"/>
    <property type="evidence" value="ECO:0007669"/>
    <property type="project" value="UniProtKB-KW"/>
</dbReference>
<proteinExistence type="inferred from homology"/>
<evidence type="ECO:0000256" key="5">
    <source>
        <dbReference type="PROSITE-ProRule" id="PRU01240"/>
    </source>
</evidence>
<keyword evidence="3 5" id="KW-0378">Hydrolase</keyword>
<dbReference type="RefSeq" id="WP_260709502.1">
    <property type="nucleotide sequence ID" value="NZ_CP073767.1"/>
</dbReference>
<dbReference type="PANTHER" id="PTHR43806:SF11">
    <property type="entry name" value="CEREVISIN-RELATED"/>
    <property type="match status" value="1"/>
</dbReference>
<dbReference type="Proteomes" id="UP001058003">
    <property type="component" value="Chromosome"/>
</dbReference>
<name>A0A9Q9MCZ9_9ACTN</name>
<evidence type="ECO:0000313" key="8">
    <source>
        <dbReference type="EMBL" id="UWZ51519.1"/>
    </source>
</evidence>
<dbReference type="GO" id="GO:0004252">
    <property type="term" value="F:serine-type endopeptidase activity"/>
    <property type="evidence" value="ECO:0007669"/>
    <property type="project" value="UniProtKB-UniRule"/>
</dbReference>
<comment type="similarity">
    <text evidence="1 5">Belongs to the peptidase S8 family.</text>
</comment>
<feature type="active site" description="Charge relay system" evidence="5">
    <location>
        <position position="81"/>
    </location>
</feature>
<dbReference type="InterPro" id="IPR036852">
    <property type="entry name" value="Peptidase_S8/S53_dom_sf"/>
</dbReference>
<dbReference type="PRINTS" id="PR00723">
    <property type="entry name" value="SUBTILISIN"/>
</dbReference>
<sequence>MTLRRTVLAVTAGALALPVAVSGAATPTAGPARGGRSSAWAATTDTSAAATTLASVRTIIGADTGAAATLTGKGVGVALIDTGVASVPGLPAAQIVNGPDLSFESQAANLRYLDTYGHGTHMAGIIVGNDTASGTRGIAPDAKLTSVKIGTASGAVDVSQMIAAVDWVVKHRNDDPANPIRVVNLSYGSGGTPPNWTDPLQFAVEKAWQAGIVVVAAAGNNGNATAKLTNPAMDEWVLAVGATATNGTTATADDTLATFTNLATSGNQVDLLAPGTSIASLRDPGSNVDNMYPAARVGTTLFKGTGTSQATAVVSAAAALLLQAKPAATPDQVKEWLTKGGTFLPSGKAGTLGLLELNVNGALARTATAAAKPTWATSSGLGTFELSRGTSHVMLDNAALSGERTVWGALATASWAPKAAAQASWSGGTWMGFRVAGDGWTGTSWTSRTWAAATWTSTPWVSGATWSDPAWSGRTWSGRTWSAGTWLGRTWSSDAWSGQAWR</sequence>
<evidence type="ECO:0000256" key="2">
    <source>
        <dbReference type="ARBA" id="ARBA00022670"/>
    </source>
</evidence>
<dbReference type="AlphaFoldDB" id="A0A9Q9MCZ9"/>
<evidence type="ECO:0000256" key="6">
    <source>
        <dbReference type="SAM" id="SignalP"/>
    </source>
</evidence>
<keyword evidence="2 5" id="KW-0645">Protease</keyword>
<protein>
    <submittedName>
        <fullName evidence="8">S8 family serine peptidase</fullName>
    </submittedName>
</protein>
<organism evidence="8 9">
    <name type="scientific">Dactylosporangium aurantiacum</name>
    <dbReference type="NCBI Taxonomy" id="35754"/>
    <lineage>
        <taxon>Bacteria</taxon>
        <taxon>Bacillati</taxon>
        <taxon>Actinomycetota</taxon>
        <taxon>Actinomycetes</taxon>
        <taxon>Micromonosporales</taxon>
        <taxon>Micromonosporaceae</taxon>
        <taxon>Dactylosporangium</taxon>
    </lineage>
</organism>
<dbReference type="PANTHER" id="PTHR43806">
    <property type="entry name" value="PEPTIDASE S8"/>
    <property type="match status" value="1"/>
</dbReference>
<gene>
    <name evidence="8" type="ORF">Daura_32860</name>
</gene>
<feature type="chain" id="PRO_5040354276" evidence="6">
    <location>
        <begin position="25"/>
        <end position="502"/>
    </location>
</feature>
<dbReference type="SUPFAM" id="SSF52743">
    <property type="entry name" value="Subtilisin-like"/>
    <property type="match status" value="1"/>
</dbReference>
<evidence type="ECO:0000256" key="1">
    <source>
        <dbReference type="ARBA" id="ARBA00011073"/>
    </source>
</evidence>
<dbReference type="InterPro" id="IPR000209">
    <property type="entry name" value="Peptidase_S8/S53_dom"/>
</dbReference>